<organism evidence="3 4">
    <name type="scientific">Iningainema tapete BLCC-T55</name>
    <dbReference type="NCBI Taxonomy" id="2748662"/>
    <lineage>
        <taxon>Bacteria</taxon>
        <taxon>Bacillati</taxon>
        <taxon>Cyanobacteriota</taxon>
        <taxon>Cyanophyceae</taxon>
        <taxon>Nostocales</taxon>
        <taxon>Scytonemataceae</taxon>
        <taxon>Iningainema tapete</taxon>
    </lineage>
</organism>
<dbReference type="InterPro" id="IPR029058">
    <property type="entry name" value="AB_hydrolase_fold"/>
</dbReference>
<dbReference type="GO" id="GO:0016787">
    <property type="term" value="F:hydrolase activity"/>
    <property type="evidence" value="ECO:0007669"/>
    <property type="project" value="UniProtKB-KW"/>
</dbReference>
<feature type="domain" description="BD-FAE-like" evidence="2">
    <location>
        <begin position="79"/>
        <end position="185"/>
    </location>
</feature>
<dbReference type="PANTHER" id="PTHR47751">
    <property type="entry name" value="SUPERFAMILY HYDROLASE, PUTATIVE (AFU_ORTHOLOGUE AFUA_2G16580)-RELATED"/>
    <property type="match status" value="1"/>
</dbReference>
<evidence type="ECO:0000256" key="1">
    <source>
        <dbReference type="SAM" id="SignalP"/>
    </source>
</evidence>
<feature type="signal peptide" evidence="1">
    <location>
        <begin position="1"/>
        <end position="21"/>
    </location>
</feature>
<dbReference type="InterPro" id="IPR051411">
    <property type="entry name" value="Polyketide_trans_af380"/>
</dbReference>
<accession>A0A8J6XCN6</accession>
<evidence type="ECO:0000313" key="3">
    <source>
        <dbReference type="EMBL" id="MBD2772599.1"/>
    </source>
</evidence>
<evidence type="ECO:0000259" key="2">
    <source>
        <dbReference type="Pfam" id="PF20434"/>
    </source>
</evidence>
<dbReference type="AlphaFoldDB" id="A0A8J6XCN6"/>
<dbReference type="Gene3D" id="1.10.10.800">
    <property type="match status" value="1"/>
</dbReference>
<protein>
    <submittedName>
        <fullName evidence="3">Alpha/beta hydrolase</fullName>
    </submittedName>
</protein>
<dbReference type="Pfam" id="PF20434">
    <property type="entry name" value="BD-FAE"/>
    <property type="match status" value="1"/>
</dbReference>
<sequence>MNKAIQACTLSLILFANSACAQSQNIGKNNNLALPQVQQVDDSAILQGVAAAIAGVNNYKPGINRVTFPSSGETLVGNLYLPANYKAGDKLPVVVVTGAWMTIKEQMPATYAQKLSEQGFAAFTFDFRTFGESGGKLRGFESPTEKMKDIKNAVSFLQSVNAIDSNKIVGLGICASAGYMAQVTAEDGRIKSLITVAPWIHDPAIVSAVYGGEKAVEDKIKIGKAARKQFEKTGNAEVVPAASKTNPKAPMFGEIPYYTDSQRGAIPQWSNEFAVMSWAEWLTFNPMPQAKNINVPTLFIHSKKAAIPEGASQFFQKIPTNNKKFAWLDNRTQFDFYDQDATVKQSVSLIANHLKSAL</sequence>
<comment type="caution">
    <text evidence="3">The sequence shown here is derived from an EMBL/GenBank/DDBJ whole genome shotgun (WGS) entry which is preliminary data.</text>
</comment>
<dbReference type="Proteomes" id="UP000629098">
    <property type="component" value="Unassembled WGS sequence"/>
</dbReference>
<reference evidence="3" key="1">
    <citation type="submission" date="2020-09" db="EMBL/GenBank/DDBJ databases">
        <title>Iningainema tapete sp. nov. (Scytonemataceae, Cyanobacteria) from greenhouses in central Florida (USA) produces two types of nodularin with biosynthetic potential for microcystin-LR and anabaenopeptins.</title>
        <authorList>
            <person name="Berthold D.E."/>
            <person name="Lefler F.W."/>
            <person name="Huang I.-S."/>
            <person name="Abdulla H."/>
            <person name="Zimba P.V."/>
            <person name="Laughinghouse H.D. IV."/>
        </authorList>
    </citation>
    <scope>NUCLEOTIDE SEQUENCE</scope>
    <source>
        <strain evidence="3">BLCCT55</strain>
    </source>
</reference>
<evidence type="ECO:0000313" key="4">
    <source>
        <dbReference type="Proteomes" id="UP000629098"/>
    </source>
</evidence>
<keyword evidence="3" id="KW-0378">Hydrolase</keyword>
<gene>
    <name evidence="3" type="ORF">ICL16_11055</name>
</gene>
<dbReference type="Gene3D" id="3.40.50.1820">
    <property type="entry name" value="alpha/beta hydrolase"/>
    <property type="match status" value="1"/>
</dbReference>
<keyword evidence="1" id="KW-0732">Signal</keyword>
<dbReference type="SUPFAM" id="SSF53474">
    <property type="entry name" value="alpha/beta-Hydrolases"/>
    <property type="match status" value="1"/>
</dbReference>
<keyword evidence="4" id="KW-1185">Reference proteome</keyword>
<name>A0A8J6XCN6_9CYAN</name>
<dbReference type="EMBL" id="JACXAE010000040">
    <property type="protein sequence ID" value="MBD2772599.1"/>
    <property type="molecule type" value="Genomic_DNA"/>
</dbReference>
<feature type="chain" id="PRO_5035328455" evidence="1">
    <location>
        <begin position="22"/>
        <end position="358"/>
    </location>
</feature>
<proteinExistence type="predicted"/>
<dbReference type="InterPro" id="IPR049492">
    <property type="entry name" value="BD-FAE-like_dom"/>
</dbReference>
<dbReference type="PANTHER" id="PTHR47751:SF1">
    <property type="entry name" value="SUPERFAMILY HYDROLASE, PUTATIVE (AFU_ORTHOLOGUE AFUA_2G16580)-RELATED"/>
    <property type="match status" value="1"/>
</dbReference>